<evidence type="ECO:0000256" key="3">
    <source>
        <dbReference type="ARBA" id="ARBA00022475"/>
    </source>
</evidence>
<feature type="transmembrane region" description="Helical" evidence="14">
    <location>
        <begin position="523"/>
        <end position="548"/>
    </location>
</feature>
<dbReference type="Pfam" id="PF02687">
    <property type="entry name" value="FtsX"/>
    <property type="match status" value="1"/>
</dbReference>
<feature type="transmembrane region" description="Helical" evidence="14">
    <location>
        <begin position="576"/>
        <end position="598"/>
    </location>
</feature>
<evidence type="ECO:0000256" key="8">
    <source>
        <dbReference type="ARBA" id="ARBA00022967"/>
    </source>
</evidence>
<evidence type="ECO:0000256" key="7">
    <source>
        <dbReference type="ARBA" id="ARBA00022840"/>
    </source>
</evidence>
<keyword evidence="2" id="KW-0813">Transport</keyword>
<dbReference type="OrthoDB" id="9770036at2"/>
<evidence type="ECO:0000313" key="17">
    <source>
        <dbReference type="Proteomes" id="UP000183986"/>
    </source>
</evidence>
<dbReference type="Pfam" id="PF00005">
    <property type="entry name" value="ABC_tran"/>
    <property type="match status" value="1"/>
</dbReference>
<name>A0A1M2UYG8_MARNT</name>
<evidence type="ECO:0000256" key="9">
    <source>
        <dbReference type="ARBA" id="ARBA00022989"/>
    </source>
</evidence>
<sequence>MTASRPLIELRGITRSFGEGELAVPVLKGIDLKIYPGEFVAIMGPSGSGKSTLMNILGCLDQRTSGEYWYDGRDVSALSRDDLALLRREAFGFVFQSYNLLPGMTARENVEIPAIYAGRAPAQRRQRAEKLLTELGLGERLTHRPGQLSGGQQQRVSIARALMNGGQVIFADEPTGALDSKSSKEVIRLLTELSGKGHTVILITHDQDVADVARRQIHIADGEVVRDTGQDDSAAAPSPAIEAGRHGVVLSDWQEALKSAVRSLHSNLFRTALTLLGIVIGVASVITMLAIGEGARKDVVDRISTMGSDLLLIRPGGPDQRGGRWSVTTLTPEDYRAINEVEGVLAAIPELTGSQTLRYFNLDHRAEINATSYQFPVARQWPVIEGTFFSEQDELNYAAVAVLGKTTADTLFPDESPLGKHLMVNNVLFQVIGVMGEKGASPMGQDQDDVVLVPYTTGSLRIFGQTHLRNITVAVADLGRMNEIEAIIHETLLARHGGVEDFTIRNMASLIDTISETQNTLTWLLGSIAAISLLVGGIGVMNIMLVSVTERTREIGIRMATGARAWNILQQFLTEAWLVSAIGGLIGVALGITATQLIGSFGTPVHMTVFPMVLAFSCAFATGLIFGFLPARKAAHLDPVHALASE</sequence>
<keyword evidence="8" id="KW-1278">Translocase</keyword>
<dbReference type="SMART" id="SM00382">
    <property type="entry name" value="AAA"/>
    <property type="match status" value="1"/>
</dbReference>
<keyword evidence="5 14" id="KW-0812">Transmembrane</keyword>
<dbReference type="InterPro" id="IPR017911">
    <property type="entry name" value="MacB-like_ATP-bd"/>
</dbReference>
<keyword evidence="17" id="KW-1185">Reference proteome</keyword>
<dbReference type="AlphaFoldDB" id="A0A1M2UYG8"/>
<evidence type="ECO:0000256" key="11">
    <source>
        <dbReference type="ARBA" id="ARBA00038388"/>
    </source>
</evidence>
<protein>
    <recommendedName>
        <fullName evidence="13">Pyoverdine export ATP-binding/permease protein PvdT</fullName>
    </recommendedName>
</protein>
<dbReference type="GO" id="GO:0005524">
    <property type="term" value="F:ATP binding"/>
    <property type="evidence" value="ECO:0007669"/>
    <property type="project" value="UniProtKB-KW"/>
</dbReference>
<dbReference type="InterPro" id="IPR003593">
    <property type="entry name" value="AAA+_ATPase"/>
</dbReference>
<keyword evidence="7" id="KW-0067">ATP-binding</keyword>
<dbReference type="InterPro" id="IPR027417">
    <property type="entry name" value="P-loop_NTPase"/>
</dbReference>
<evidence type="ECO:0000256" key="5">
    <source>
        <dbReference type="ARBA" id="ARBA00022692"/>
    </source>
</evidence>
<dbReference type="PROSITE" id="PS50893">
    <property type="entry name" value="ABC_TRANSPORTER_2"/>
    <property type="match status" value="1"/>
</dbReference>
<dbReference type="GO" id="GO:0022857">
    <property type="term" value="F:transmembrane transporter activity"/>
    <property type="evidence" value="ECO:0007669"/>
    <property type="project" value="TreeGrafter"/>
</dbReference>
<accession>A0A1M2UYG8</accession>
<gene>
    <name evidence="16" type="ORF">BEE62_09945</name>
</gene>
<dbReference type="InterPro" id="IPR025857">
    <property type="entry name" value="MacB_PCD"/>
</dbReference>
<evidence type="ECO:0000256" key="12">
    <source>
        <dbReference type="ARBA" id="ARBA00038838"/>
    </source>
</evidence>
<keyword evidence="6" id="KW-0547">Nucleotide-binding</keyword>
<dbReference type="PANTHER" id="PTHR30572:SF14">
    <property type="entry name" value="MACROLIDE EXPORT ATP-BINDING_PERMEASE PROTEIN MACB"/>
    <property type="match status" value="1"/>
</dbReference>
<dbReference type="FunFam" id="3.40.50.300:FF:000032">
    <property type="entry name" value="Export ABC transporter ATP-binding protein"/>
    <property type="match status" value="1"/>
</dbReference>
<dbReference type="InterPro" id="IPR050250">
    <property type="entry name" value="Macrolide_Exporter_MacB"/>
</dbReference>
<comment type="caution">
    <text evidence="16">The sequence shown here is derived from an EMBL/GenBank/DDBJ whole genome shotgun (WGS) entry which is preliminary data.</text>
</comment>
<feature type="transmembrane region" description="Helical" evidence="14">
    <location>
        <begin position="610"/>
        <end position="629"/>
    </location>
</feature>
<keyword evidence="4" id="KW-0997">Cell inner membrane</keyword>
<dbReference type="GO" id="GO:0005886">
    <property type="term" value="C:plasma membrane"/>
    <property type="evidence" value="ECO:0007669"/>
    <property type="project" value="UniProtKB-SubCell"/>
</dbReference>
<dbReference type="InterPro" id="IPR003838">
    <property type="entry name" value="ABC3_permease_C"/>
</dbReference>
<feature type="domain" description="ABC transporter" evidence="15">
    <location>
        <begin position="8"/>
        <end position="246"/>
    </location>
</feature>
<dbReference type="GO" id="GO:0016887">
    <property type="term" value="F:ATP hydrolysis activity"/>
    <property type="evidence" value="ECO:0007669"/>
    <property type="project" value="InterPro"/>
</dbReference>
<evidence type="ECO:0000256" key="4">
    <source>
        <dbReference type="ARBA" id="ARBA00022519"/>
    </source>
</evidence>
<keyword evidence="10 14" id="KW-0472">Membrane</keyword>
<dbReference type="RefSeq" id="WP_072677257.1">
    <property type="nucleotide sequence ID" value="NZ_MPKY01000001.1"/>
</dbReference>
<evidence type="ECO:0000256" key="1">
    <source>
        <dbReference type="ARBA" id="ARBA00004429"/>
    </source>
</evidence>
<comment type="subunit">
    <text evidence="12">Part of the tripartite efflux system PvdRT-OpmQ, which is composed of an inner membrane component with both ATPase and permease domains, PvdT, a periplasmic membrane fusion protein, PvdR, and an outer membrane component, OpmQ.</text>
</comment>
<dbReference type="SUPFAM" id="SSF52540">
    <property type="entry name" value="P-loop containing nucleoside triphosphate hydrolases"/>
    <property type="match status" value="1"/>
</dbReference>
<dbReference type="PANTHER" id="PTHR30572">
    <property type="entry name" value="MEMBRANE COMPONENT OF TRANSPORTER-RELATED"/>
    <property type="match status" value="1"/>
</dbReference>
<comment type="similarity">
    <text evidence="11">Belongs to the ABC transporter superfamily. Macrolide exporter (TC 3.A.1.122) family.</text>
</comment>
<organism evidence="16 17">
    <name type="scientific">Marinobacter nauticus</name>
    <name type="common">Marinobacter hydrocarbonoclasticus</name>
    <name type="synonym">Marinobacter aquaeolei</name>
    <dbReference type="NCBI Taxonomy" id="2743"/>
    <lineage>
        <taxon>Bacteria</taxon>
        <taxon>Pseudomonadati</taxon>
        <taxon>Pseudomonadota</taxon>
        <taxon>Gammaproteobacteria</taxon>
        <taxon>Pseudomonadales</taxon>
        <taxon>Marinobacteraceae</taxon>
        <taxon>Marinobacter</taxon>
    </lineage>
</organism>
<reference evidence="16" key="1">
    <citation type="submission" date="2016-11" db="EMBL/GenBank/DDBJ databases">
        <title>Draft Genome Sequence of Marinobacter hydrocarbonoclasticus strain STW2, a polyaromatic aromatic hydrocarbon degrading and denitrifying bacterium from rhizosphere of Seagrass Enhalus acodoides.</title>
        <authorList>
            <person name="Ling J."/>
            <person name="Dong J."/>
        </authorList>
    </citation>
    <scope>NUCLEOTIDE SEQUENCE [LARGE SCALE GENOMIC DNA]</scope>
    <source>
        <strain evidence="16">STW2</strain>
    </source>
</reference>
<evidence type="ECO:0000256" key="10">
    <source>
        <dbReference type="ARBA" id="ARBA00023136"/>
    </source>
</evidence>
<dbReference type="PROSITE" id="PS00211">
    <property type="entry name" value="ABC_TRANSPORTER_1"/>
    <property type="match status" value="1"/>
</dbReference>
<dbReference type="EMBL" id="MPKY01000001">
    <property type="protein sequence ID" value="OJT00369.1"/>
    <property type="molecule type" value="Genomic_DNA"/>
</dbReference>
<dbReference type="GO" id="GO:1902495">
    <property type="term" value="C:transmembrane transporter complex"/>
    <property type="evidence" value="ECO:0007669"/>
    <property type="project" value="UniProtKB-ARBA"/>
</dbReference>
<dbReference type="Gene3D" id="3.40.50.300">
    <property type="entry name" value="P-loop containing nucleotide triphosphate hydrolases"/>
    <property type="match status" value="1"/>
</dbReference>
<evidence type="ECO:0000313" key="16">
    <source>
        <dbReference type="EMBL" id="OJT00369.1"/>
    </source>
</evidence>
<comment type="subcellular location">
    <subcellularLocation>
        <location evidence="1">Cell inner membrane</location>
        <topology evidence="1">Multi-pass membrane protein</topology>
    </subcellularLocation>
</comment>
<evidence type="ECO:0000256" key="13">
    <source>
        <dbReference type="ARBA" id="ARBA00041199"/>
    </source>
</evidence>
<keyword evidence="9 14" id="KW-1133">Transmembrane helix</keyword>
<dbReference type="InterPro" id="IPR017871">
    <property type="entry name" value="ABC_transporter-like_CS"/>
</dbReference>
<dbReference type="InterPro" id="IPR003439">
    <property type="entry name" value="ABC_transporter-like_ATP-bd"/>
</dbReference>
<evidence type="ECO:0000256" key="6">
    <source>
        <dbReference type="ARBA" id="ARBA00022741"/>
    </source>
</evidence>
<proteinExistence type="inferred from homology"/>
<evidence type="ECO:0000256" key="14">
    <source>
        <dbReference type="SAM" id="Phobius"/>
    </source>
</evidence>
<evidence type="ECO:0000256" key="2">
    <source>
        <dbReference type="ARBA" id="ARBA00022448"/>
    </source>
</evidence>
<evidence type="ECO:0000259" key="15">
    <source>
        <dbReference type="PROSITE" id="PS50893"/>
    </source>
</evidence>
<keyword evidence="3" id="KW-1003">Cell membrane</keyword>
<dbReference type="Proteomes" id="UP000183986">
    <property type="component" value="Unassembled WGS sequence"/>
</dbReference>
<dbReference type="Pfam" id="PF12704">
    <property type="entry name" value="MacB_PCD"/>
    <property type="match status" value="1"/>
</dbReference>
<dbReference type="CDD" id="cd03255">
    <property type="entry name" value="ABC_MJ0796_LolCDE_FtsE"/>
    <property type="match status" value="1"/>
</dbReference>